<evidence type="ECO:0008006" key="3">
    <source>
        <dbReference type="Google" id="ProtNLM"/>
    </source>
</evidence>
<evidence type="ECO:0000313" key="2">
    <source>
        <dbReference type="Proteomes" id="UP001580430"/>
    </source>
</evidence>
<dbReference type="RefSeq" id="WP_375518219.1">
    <property type="nucleotide sequence ID" value="NZ_JBHIRY010000001.1"/>
</dbReference>
<reference evidence="1 2" key="1">
    <citation type="submission" date="2024-09" db="EMBL/GenBank/DDBJ databases">
        <title>Paenibacillus zeirhizospherea sp. nov., isolated from surface of the maize (Zea mays) roots in a horticulture field, Hungary.</title>
        <authorList>
            <person name="Marton D."/>
            <person name="Farkas M."/>
            <person name="Bedics A."/>
            <person name="Toth E."/>
            <person name="Tancsics A."/>
            <person name="Boka K."/>
            <person name="Marati G."/>
            <person name="Kriszt B."/>
            <person name="Cserhati M."/>
        </authorList>
    </citation>
    <scope>NUCLEOTIDE SEQUENCE [LARGE SCALE GENOMIC DNA]</scope>
    <source>
        <strain evidence="1 2">JCM 18446</strain>
    </source>
</reference>
<dbReference type="InterPro" id="IPR027417">
    <property type="entry name" value="P-loop_NTPase"/>
</dbReference>
<proteinExistence type="predicted"/>
<gene>
    <name evidence="1" type="ORF">ACE5LO_01040</name>
</gene>
<comment type="caution">
    <text evidence="1">The sequence shown here is derived from an EMBL/GenBank/DDBJ whole genome shotgun (WGS) entry which is preliminary data.</text>
</comment>
<protein>
    <recommendedName>
        <fullName evidence="3">Replicative DNA helicase</fullName>
    </recommendedName>
</protein>
<evidence type="ECO:0000313" key="1">
    <source>
        <dbReference type="EMBL" id="MFB5758967.1"/>
    </source>
</evidence>
<organism evidence="1 2">
    <name type="scientific">Paenibacillus medicaginis</name>
    <dbReference type="NCBI Taxonomy" id="1470560"/>
    <lineage>
        <taxon>Bacteria</taxon>
        <taxon>Bacillati</taxon>
        <taxon>Bacillota</taxon>
        <taxon>Bacilli</taxon>
        <taxon>Bacillales</taxon>
        <taxon>Paenibacillaceae</taxon>
        <taxon>Paenibacillus</taxon>
    </lineage>
</organism>
<sequence>MKEFLERLQREVVLSEGYLTGLFWANPENYNFYPEDKINSKTFLNPVYGFFLELGRRAAKKQLKYFDDISISEVVKDLGVEKHYSQYGGFDTINELIYETRGKEENLEAYYKEIKKYNLLKNLVELFGERVLQLNGNYDYKKMSKEQLHTYWNDKVNQLAIDGDNQYDEHHLLDNIDEDIEEMDTSPDVGLPFYDAKKLTGICTGWAHGHVYMYGGFGGSGKTSFTVNKVIMSCIENKEELLVIANEQSIKEFRKILLITALGAMNRDREQSERKYVGRQRLNEGGFTKEEKERLKEAKQWLHDLCDGDKKLITFVFMENYVMEDVKKLIKYYAARGISRVIVDTAKPSEGDNNMARWERFVEDAKELYKLAKPNGGGLNLAVWMNVQLADSALKMRFLNEYALGEGRKAKNEVSVFFTGRFMWDDEYEGGKKELLVTQWRKDPFTNEYGEVIEPLKKDKDKNAQCFLIFTSKNRRGQDYKTGQRVLVMKPHFGVNAWTEIGWTTVFDDHNY</sequence>
<keyword evidence="2" id="KW-1185">Reference proteome</keyword>
<accession>A0ABV5BY33</accession>
<dbReference type="Proteomes" id="UP001580430">
    <property type="component" value="Unassembled WGS sequence"/>
</dbReference>
<name>A0ABV5BY33_9BACL</name>
<dbReference type="Gene3D" id="3.40.50.300">
    <property type="entry name" value="P-loop containing nucleotide triphosphate hydrolases"/>
    <property type="match status" value="1"/>
</dbReference>
<dbReference type="EMBL" id="JBHIRY010000001">
    <property type="protein sequence ID" value="MFB5758967.1"/>
    <property type="molecule type" value="Genomic_DNA"/>
</dbReference>